<reference evidence="5 6" key="1">
    <citation type="submission" date="2018-07" db="EMBL/GenBank/DDBJ databases">
        <title>Genomic Encyclopedia of Type Strains, Phase III (KMG-III): the genomes of soil and plant-associated and newly described type strains.</title>
        <authorList>
            <person name="Whitman W."/>
        </authorList>
    </citation>
    <scope>NUCLEOTIDE SEQUENCE [LARGE SCALE GENOMIC DNA]</scope>
    <source>
        <strain evidence="5 6">CECT 8488</strain>
    </source>
</reference>
<comment type="caution">
    <text evidence="5">The sequence shown here is derived from an EMBL/GenBank/DDBJ whole genome shotgun (WGS) entry which is preliminary data.</text>
</comment>
<accession>A0A3D9HRG3</accession>
<dbReference type="Gene3D" id="3.30.750.70">
    <property type="entry name" value="4-hydroxybutyrate coenzyme like domains"/>
    <property type="match status" value="1"/>
</dbReference>
<evidence type="ECO:0000259" key="4">
    <source>
        <dbReference type="Pfam" id="PF13336"/>
    </source>
</evidence>
<comment type="similarity">
    <text evidence="1">Belongs to the acetyl-CoA hydrolase/transferase family.</text>
</comment>
<dbReference type="AlphaFoldDB" id="A0A3D9HRG3"/>
<protein>
    <submittedName>
        <fullName evidence="5">Itaconate CoA-transferase</fullName>
    </submittedName>
</protein>
<dbReference type="InterPro" id="IPR038460">
    <property type="entry name" value="AcetylCoA_hyd_C_sf"/>
</dbReference>
<dbReference type="EMBL" id="QRDW01000002">
    <property type="protein sequence ID" value="RED52097.1"/>
    <property type="molecule type" value="Genomic_DNA"/>
</dbReference>
<evidence type="ECO:0000313" key="6">
    <source>
        <dbReference type="Proteomes" id="UP000256845"/>
    </source>
</evidence>
<dbReference type="RefSeq" id="WP_115935654.1">
    <property type="nucleotide sequence ID" value="NZ_QRDW01000002.1"/>
</dbReference>
<dbReference type="InterPro" id="IPR046433">
    <property type="entry name" value="ActCoA_hydro"/>
</dbReference>
<sequence>MTEVESLYQQKLVSHDEAAARVPDRSNLILGMGVAMPPAFMAALAKRAHAGDLSLLKLYYMHSTPAAAETLLVPELMEVIKPHPLFMSSHDRALAEAGHKAGQDWVQFVPCVFFQAGRLLSEQITPDCIAITVSPMDKSGHFSLGTNADYSASVVRKAKRVIVEVNPQMPRTFGECLLHVSAVDHVIEHDTPLMEIGNRQACAEDLAIADLIAAEIPDGATIQMGVGAVPNAVMERLEGHKDLGLHSELFSPPMVRLIKKGVMNGATKTLLPHKHVFTLALGDREMFDFMDDNPSITGYPVSWVNNPAVIRKNKNLISVNAAIQVDLSGQVNSESINGREFSGTGGQLDFVRGAFESPGGKSFIALHSTAKGGSISRIVPHLAESTVTDPRMDTHYVVTEFGAVDMKGKSLGERARALINIAHPDFRDDLSARARERGLI</sequence>
<keyword evidence="2 5" id="KW-0808">Transferase</keyword>
<dbReference type="PANTHER" id="PTHR21432:SF20">
    <property type="entry name" value="ACETYL-COA HYDROLASE"/>
    <property type="match status" value="1"/>
</dbReference>
<dbReference type="InterPro" id="IPR037171">
    <property type="entry name" value="NagB/RpiA_transferase-like"/>
</dbReference>
<dbReference type="OrthoDB" id="9801795at2"/>
<dbReference type="Gene3D" id="3.40.1080.10">
    <property type="entry name" value="Glutaconate Coenzyme A-transferase"/>
    <property type="match status" value="1"/>
</dbReference>
<dbReference type="Proteomes" id="UP000256845">
    <property type="component" value="Unassembled WGS sequence"/>
</dbReference>
<evidence type="ECO:0000256" key="1">
    <source>
        <dbReference type="ARBA" id="ARBA00009632"/>
    </source>
</evidence>
<evidence type="ECO:0000259" key="3">
    <source>
        <dbReference type="Pfam" id="PF02550"/>
    </source>
</evidence>
<name>A0A3D9HRG3_9PROT</name>
<organism evidence="5 6">
    <name type="scientific">Aestuariispira insulae</name>
    <dbReference type="NCBI Taxonomy" id="1461337"/>
    <lineage>
        <taxon>Bacteria</taxon>
        <taxon>Pseudomonadati</taxon>
        <taxon>Pseudomonadota</taxon>
        <taxon>Alphaproteobacteria</taxon>
        <taxon>Rhodospirillales</taxon>
        <taxon>Kiloniellaceae</taxon>
        <taxon>Aestuariispira</taxon>
    </lineage>
</organism>
<dbReference type="Gene3D" id="3.40.1080.20">
    <property type="entry name" value="Acetyl-CoA hydrolase/transferase C-terminal domain"/>
    <property type="match status" value="1"/>
</dbReference>
<dbReference type="GO" id="GO:0008775">
    <property type="term" value="F:acetate CoA-transferase activity"/>
    <property type="evidence" value="ECO:0007669"/>
    <property type="project" value="InterPro"/>
</dbReference>
<evidence type="ECO:0000313" key="5">
    <source>
        <dbReference type="EMBL" id="RED52097.1"/>
    </source>
</evidence>
<keyword evidence="6" id="KW-1185">Reference proteome</keyword>
<evidence type="ECO:0000256" key="2">
    <source>
        <dbReference type="ARBA" id="ARBA00022679"/>
    </source>
</evidence>
<dbReference type="SUPFAM" id="SSF100950">
    <property type="entry name" value="NagB/RpiA/CoA transferase-like"/>
    <property type="match status" value="2"/>
</dbReference>
<dbReference type="InterPro" id="IPR003702">
    <property type="entry name" value="ActCoA_hydro_N"/>
</dbReference>
<dbReference type="PANTHER" id="PTHR21432">
    <property type="entry name" value="ACETYL-COA HYDROLASE-RELATED"/>
    <property type="match status" value="1"/>
</dbReference>
<proteinExistence type="inferred from homology"/>
<dbReference type="Pfam" id="PF13336">
    <property type="entry name" value="AcetylCoA_hyd_C"/>
    <property type="match status" value="1"/>
</dbReference>
<dbReference type="GO" id="GO:0006083">
    <property type="term" value="P:acetate metabolic process"/>
    <property type="evidence" value="ECO:0007669"/>
    <property type="project" value="InterPro"/>
</dbReference>
<feature type="domain" description="Acetyl-CoA hydrolase/transferase C-terminal" evidence="4">
    <location>
        <begin position="282"/>
        <end position="433"/>
    </location>
</feature>
<dbReference type="InterPro" id="IPR026888">
    <property type="entry name" value="AcetylCoA_hyd_C"/>
</dbReference>
<feature type="domain" description="Acetyl-CoA hydrolase/transferase N-terminal" evidence="3">
    <location>
        <begin position="8"/>
        <end position="191"/>
    </location>
</feature>
<gene>
    <name evidence="5" type="ORF">DFP90_102115</name>
</gene>
<dbReference type="Pfam" id="PF02550">
    <property type="entry name" value="AcetylCoA_hydro"/>
    <property type="match status" value="1"/>
</dbReference>